<comment type="catalytic activity">
    <reaction evidence="7">
        <text>deamido-NAD(+) + NH4(+) + ATP = AMP + diphosphate + NAD(+) + H(+)</text>
        <dbReference type="Rhea" id="RHEA:21188"/>
        <dbReference type="ChEBI" id="CHEBI:15378"/>
        <dbReference type="ChEBI" id="CHEBI:28938"/>
        <dbReference type="ChEBI" id="CHEBI:30616"/>
        <dbReference type="ChEBI" id="CHEBI:33019"/>
        <dbReference type="ChEBI" id="CHEBI:57540"/>
        <dbReference type="ChEBI" id="CHEBI:58437"/>
        <dbReference type="ChEBI" id="CHEBI:456215"/>
        <dbReference type="EC" id="6.3.1.5"/>
    </reaction>
</comment>
<dbReference type="CDD" id="cd00553">
    <property type="entry name" value="NAD_synthase"/>
    <property type="match status" value="1"/>
</dbReference>
<dbReference type="InterPro" id="IPR014729">
    <property type="entry name" value="Rossmann-like_a/b/a_fold"/>
</dbReference>
<dbReference type="GO" id="GO:0008795">
    <property type="term" value="F:NAD+ synthase activity"/>
    <property type="evidence" value="ECO:0007669"/>
    <property type="project" value="UniProtKB-EC"/>
</dbReference>
<keyword evidence="2 6" id="KW-0436">Ligase</keyword>
<evidence type="ECO:0000256" key="6">
    <source>
        <dbReference type="RuleBase" id="RU003811"/>
    </source>
</evidence>
<feature type="domain" description="NAD/GMP synthase" evidence="8">
    <location>
        <begin position="13"/>
        <end position="236"/>
    </location>
</feature>
<dbReference type="SUPFAM" id="SSF52402">
    <property type="entry name" value="Adenine nucleotide alpha hydrolases-like"/>
    <property type="match status" value="1"/>
</dbReference>
<evidence type="ECO:0000256" key="2">
    <source>
        <dbReference type="ARBA" id="ARBA00022598"/>
    </source>
</evidence>
<keyword evidence="5 6" id="KW-0520">NAD</keyword>
<dbReference type="RefSeq" id="WP_209658616.1">
    <property type="nucleotide sequence ID" value="NZ_JAGGLI010000002.1"/>
</dbReference>
<dbReference type="Gene3D" id="3.40.50.620">
    <property type="entry name" value="HUPs"/>
    <property type="match status" value="1"/>
</dbReference>
<proteinExistence type="inferred from homology"/>
<dbReference type="EC" id="6.3.1.5" evidence="7"/>
<evidence type="ECO:0000256" key="5">
    <source>
        <dbReference type="ARBA" id="ARBA00023027"/>
    </source>
</evidence>
<organism evidence="9 10">
    <name type="scientific">Acetoanaerobium pronyense</name>
    <dbReference type="NCBI Taxonomy" id="1482736"/>
    <lineage>
        <taxon>Bacteria</taxon>
        <taxon>Bacillati</taxon>
        <taxon>Bacillota</taxon>
        <taxon>Clostridia</taxon>
        <taxon>Peptostreptococcales</taxon>
        <taxon>Filifactoraceae</taxon>
        <taxon>Acetoanaerobium</taxon>
    </lineage>
</organism>
<accession>A0ABS4KH85</accession>
<dbReference type="Proteomes" id="UP001314903">
    <property type="component" value="Unassembled WGS sequence"/>
</dbReference>
<evidence type="ECO:0000313" key="9">
    <source>
        <dbReference type="EMBL" id="MBP2026491.1"/>
    </source>
</evidence>
<evidence type="ECO:0000256" key="3">
    <source>
        <dbReference type="ARBA" id="ARBA00022741"/>
    </source>
</evidence>
<comment type="caution">
    <text evidence="9">The sequence shown here is derived from an EMBL/GenBank/DDBJ whole genome shotgun (WGS) entry which is preliminary data.</text>
</comment>
<keyword evidence="10" id="KW-1185">Reference proteome</keyword>
<evidence type="ECO:0000313" key="10">
    <source>
        <dbReference type="Proteomes" id="UP001314903"/>
    </source>
</evidence>
<dbReference type="InterPro" id="IPR003694">
    <property type="entry name" value="NAD_synthase"/>
</dbReference>
<sequence length="264" mass="29141">MNLSGSQIIEIKNDLIRWIRETMENTGGKKAVVGISGGKDSSVVAALCVEALGKDNVFGILMPDGEQNDIDYAYGLCKFLGIKHQEVSIKPMTDAFRNSLNEIKGDLIEDVSKQTTLNLPPRVRMTLLYAISQSIAESRVINTSNLSEDWVGYATIYGDTAGAFSPLGMLTSDEIIQIGRVLNIPEKYIIKPPADGLTGKTDEDVLGFSYKELNQYIREGTAEGNLKEKIDKMHRLSAFKLEPIPMFDPKLSIKAEDDTDIYKG</sequence>
<dbReference type="PANTHER" id="PTHR23090:SF9">
    <property type="entry name" value="GLUTAMINE-DEPENDENT NAD(+) SYNTHETASE"/>
    <property type="match status" value="1"/>
</dbReference>
<evidence type="ECO:0000256" key="7">
    <source>
        <dbReference type="RuleBase" id="RU003812"/>
    </source>
</evidence>
<keyword evidence="3 6" id="KW-0547">Nucleotide-binding</keyword>
<comment type="pathway">
    <text evidence="1">Cofactor biosynthesis; NAD(+) biosynthesis.</text>
</comment>
<evidence type="ECO:0000256" key="4">
    <source>
        <dbReference type="ARBA" id="ARBA00022840"/>
    </source>
</evidence>
<reference evidence="9 10" key="1">
    <citation type="submission" date="2021-03" db="EMBL/GenBank/DDBJ databases">
        <title>Genomic Encyclopedia of Type Strains, Phase IV (KMG-IV): sequencing the most valuable type-strain genomes for metagenomic binning, comparative biology and taxonomic classification.</title>
        <authorList>
            <person name="Goeker M."/>
        </authorList>
    </citation>
    <scope>NUCLEOTIDE SEQUENCE [LARGE SCALE GENOMIC DNA]</scope>
    <source>
        <strain evidence="9 10">DSM 27512</strain>
    </source>
</reference>
<gene>
    <name evidence="9" type="ORF">J2Z35_000280</name>
</gene>
<protein>
    <recommendedName>
        <fullName evidence="7">NH(3)-dependent NAD(+) synthetase</fullName>
        <ecNumber evidence="7">6.3.1.5</ecNumber>
    </recommendedName>
</protein>
<dbReference type="NCBIfam" id="TIGR00552">
    <property type="entry name" value="nadE"/>
    <property type="match status" value="1"/>
</dbReference>
<dbReference type="EMBL" id="JAGGLI010000002">
    <property type="protein sequence ID" value="MBP2026491.1"/>
    <property type="molecule type" value="Genomic_DNA"/>
</dbReference>
<keyword evidence="4 6" id="KW-0067">ATP-binding</keyword>
<evidence type="ECO:0000256" key="1">
    <source>
        <dbReference type="ARBA" id="ARBA00004790"/>
    </source>
</evidence>
<name>A0ABS4KH85_9FIRM</name>
<comment type="similarity">
    <text evidence="6">Belongs to the NAD synthetase family.</text>
</comment>
<evidence type="ECO:0000259" key="8">
    <source>
        <dbReference type="Pfam" id="PF02540"/>
    </source>
</evidence>
<dbReference type="Pfam" id="PF02540">
    <property type="entry name" value="NAD_synthase"/>
    <property type="match status" value="1"/>
</dbReference>
<dbReference type="InterPro" id="IPR022310">
    <property type="entry name" value="NAD/GMP_synthase"/>
</dbReference>
<dbReference type="PANTHER" id="PTHR23090">
    <property type="entry name" value="NH 3 /GLUTAMINE-DEPENDENT NAD + SYNTHETASE"/>
    <property type="match status" value="1"/>
</dbReference>